<dbReference type="Pfam" id="PF25259">
    <property type="entry name" value="DUF7860"/>
    <property type="match status" value="1"/>
</dbReference>
<comment type="caution">
    <text evidence="2">The sequence shown here is derived from an EMBL/GenBank/DDBJ whole genome shotgun (WGS) entry which is preliminary data.</text>
</comment>
<name>A0A8J8TCP8_9EURY</name>
<keyword evidence="1" id="KW-0472">Membrane</keyword>
<dbReference type="RefSeq" id="WP_142979795.1">
    <property type="nucleotide sequence ID" value="NZ_RKLU01000003.1"/>
</dbReference>
<protein>
    <submittedName>
        <fullName evidence="2">Uncharacterized protein</fullName>
    </submittedName>
</protein>
<organism evidence="2 3">
    <name type="scientific">Halonotius terrestris</name>
    <dbReference type="NCBI Taxonomy" id="2487750"/>
    <lineage>
        <taxon>Archaea</taxon>
        <taxon>Methanobacteriati</taxon>
        <taxon>Methanobacteriota</taxon>
        <taxon>Stenosarchaea group</taxon>
        <taxon>Halobacteria</taxon>
        <taxon>Halobacteriales</taxon>
        <taxon>Haloferacaceae</taxon>
        <taxon>Halonotius</taxon>
    </lineage>
</organism>
<dbReference type="Proteomes" id="UP000705823">
    <property type="component" value="Unassembled WGS sequence"/>
</dbReference>
<accession>A0A8J8TCP8</accession>
<feature type="transmembrane region" description="Helical" evidence="1">
    <location>
        <begin position="18"/>
        <end position="37"/>
    </location>
</feature>
<keyword evidence="1" id="KW-1133">Transmembrane helix</keyword>
<dbReference type="OrthoDB" id="201415at2157"/>
<evidence type="ECO:0000313" key="2">
    <source>
        <dbReference type="EMBL" id="TQQ81234.1"/>
    </source>
</evidence>
<feature type="transmembrane region" description="Helical" evidence="1">
    <location>
        <begin position="49"/>
        <end position="72"/>
    </location>
</feature>
<evidence type="ECO:0000256" key="1">
    <source>
        <dbReference type="SAM" id="Phobius"/>
    </source>
</evidence>
<gene>
    <name evidence="2" type="ORF">EGH24_08885</name>
</gene>
<sequence length="76" mass="8047">MTGAYSNLDYPTLTKRGFLLGVALFAIGALGELGLTASGLTVPAWERTALFYIELSGIVIGLLSPFIFGILLPLTE</sequence>
<dbReference type="AlphaFoldDB" id="A0A8J8TCP8"/>
<keyword evidence="3" id="KW-1185">Reference proteome</keyword>
<reference evidence="2" key="1">
    <citation type="submission" date="2019-02" db="EMBL/GenBank/DDBJ databases">
        <title>Halonotius sp. a new haloarchaeum isolated from saline soil.</title>
        <authorList>
            <person name="Duran-Viseras A."/>
            <person name="Sanchez-Porro C."/>
            <person name="Ventosa A."/>
        </authorList>
    </citation>
    <scope>NUCLEOTIDE SEQUENCE</scope>
    <source>
        <strain evidence="2">F15B</strain>
    </source>
</reference>
<keyword evidence="1" id="KW-0812">Transmembrane</keyword>
<dbReference type="InterPro" id="IPR057182">
    <property type="entry name" value="DUF7860"/>
</dbReference>
<proteinExistence type="predicted"/>
<dbReference type="EMBL" id="RKLU01000003">
    <property type="protein sequence ID" value="TQQ81234.1"/>
    <property type="molecule type" value="Genomic_DNA"/>
</dbReference>
<evidence type="ECO:0000313" key="3">
    <source>
        <dbReference type="Proteomes" id="UP000705823"/>
    </source>
</evidence>